<comment type="caution">
    <text evidence="1">The sequence shown here is derived from an EMBL/GenBank/DDBJ whole genome shotgun (WGS) entry which is preliminary data.</text>
</comment>
<name>A0ABV9DHK2_9BACI</name>
<gene>
    <name evidence="1" type="ORF">ACFO3D_05265</name>
</gene>
<dbReference type="RefSeq" id="WP_390293591.1">
    <property type="nucleotide sequence ID" value="NZ_JBHSFU010000004.1"/>
</dbReference>
<reference evidence="2" key="1">
    <citation type="journal article" date="2019" name="Int. J. Syst. Evol. Microbiol.">
        <title>The Global Catalogue of Microorganisms (GCM) 10K type strain sequencing project: providing services to taxonomists for standard genome sequencing and annotation.</title>
        <authorList>
            <consortium name="The Broad Institute Genomics Platform"/>
            <consortium name="The Broad Institute Genome Sequencing Center for Infectious Disease"/>
            <person name="Wu L."/>
            <person name="Ma J."/>
        </authorList>
    </citation>
    <scope>NUCLEOTIDE SEQUENCE [LARGE SCALE GENOMIC DNA]</scope>
    <source>
        <strain evidence="2">CGMCC 4.7426</strain>
    </source>
</reference>
<dbReference type="EMBL" id="JBHSFU010000004">
    <property type="protein sequence ID" value="MFC4557616.1"/>
    <property type="molecule type" value="Genomic_DNA"/>
</dbReference>
<sequence>MQKHTVSGQSESGGILAGYFLEKAAIVEGEPVNMKVTFSIQEENDMVRDELLPLRAECALLFQANPHMVESIDGLQQLLGKEKDKLLPVLETLVKQGILQMLGDETAPLYRYKEPLTITEFDAKKPADSL</sequence>
<proteinExistence type="predicted"/>
<keyword evidence="2" id="KW-1185">Reference proteome</keyword>
<evidence type="ECO:0000313" key="2">
    <source>
        <dbReference type="Proteomes" id="UP001595989"/>
    </source>
</evidence>
<protein>
    <submittedName>
        <fullName evidence="1">Uncharacterized protein</fullName>
    </submittedName>
</protein>
<dbReference type="Proteomes" id="UP001595989">
    <property type="component" value="Unassembled WGS sequence"/>
</dbReference>
<organism evidence="1 2">
    <name type="scientific">Virgibacillus kekensis</name>
    <dbReference type="NCBI Taxonomy" id="202261"/>
    <lineage>
        <taxon>Bacteria</taxon>
        <taxon>Bacillati</taxon>
        <taxon>Bacillota</taxon>
        <taxon>Bacilli</taxon>
        <taxon>Bacillales</taxon>
        <taxon>Bacillaceae</taxon>
        <taxon>Virgibacillus</taxon>
    </lineage>
</organism>
<accession>A0ABV9DHK2</accession>
<evidence type="ECO:0000313" key="1">
    <source>
        <dbReference type="EMBL" id="MFC4557616.1"/>
    </source>
</evidence>